<comment type="caution">
    <text evidence="2">The sequence shown here is derived from an EMBL/GenBank/DDBJ whole genome shotgun (WGS) entry which is preliminary data.</text>
</comment>
<dbReference type="Proteomes" id="UP001302321">
    <property type="component" value="Unassembled WGS sequence"/>
</dbReference>
<dbReference type="EMBL" id="MU866228">
    <property type="protein sequence ID" value="KAK4175595.1"/>
    <property type="molecule type" value="Genomic_DNA"/>
</dbReference>
<keyword evidence="1" id="KW-0472">Membrane</keyword>
<name>A0AAN6W5U8_9PEZI</name>
<feature type="transmembrane region" description="Helical" evidence="1">
    <location>
        <begin position="105"/>
        <end position="124"/>
    </location>
</feature>
<dbReference type="AlphaFoldDB" id="A0AAN6W5U8"/>
<proteinExistence type="predicted"/>
<keyword evidence="1" id="KW-1133">Transmembrane helix</keyword>
<evidence type="ECO:0000313" key="3">
    <source>
        <dbReference type="Proteomes" id="UP001302321"/>
    </source>
</evidence>
<gene>
    <name evidence="2" type="ORF">QBC36DRAFT_379224</name>
</gene>
<accession>A0AAN6W5U8</accession>
<reference evidence="2" key="2">
    <citation type="submission" date="2023-05" db="EMBL/GenBank/DDBJ databases">
        <authorList>
            <consortium name="Lawrence Berkeley National Laboratory"/>
            <person name="Steindorff A."/>
            <person name="Hensen N."/>
            <person name="Bonometti L."/>
            <person name="Westerberg I."/>
            <person name="Brannstrom I.O."/>
            <person name="Guillou S."/>
            <person name="Cros-Aarteil S."/>
            <person name="Calhoun S."/>
            <person name="Haridas S."/>
            <person name="Kuo A."/>
            <person name="Mondo S."/>
            <person name="Pangilinan J."/>
            <person name="Riley R."/>
            <person name="Labutti K."/>
            <person name="Andreopoulos B."/>
            <person name="Lipzen A."/>
            <person name="Chen C."/>
            <person name="Yanf M."/>
            <person name="Daum C."/>
            <person name="Ng V."/>
            <person name="Clum A."/>
            <person name="Ohm R."/>
            <person name="Martin F."/>
            <person name="Silar P."/>
            <person name="Natvig D."/>
            <person name="Lalanne C."/>
            <person name="Gautier V."/>
            <person name="Ament-Velasquez S.L."/>
            <person name="Kruys A."/>
            <person name="Hutchinson M.I."/>
            <person name="Powell A.J."/>
            <person name="Barry K."/>
            <person name="Miller A.N."/>
            <person name="Grigoriev I.V."/>
            <person name="Debuchy R."/>
            <person name="Gladieux P."/>
            <person name="Thoren M.H."/>
            <person name="Johannesson H."/>
        </authorList>
    </citation>
    <scope>NUCLEOTIDE SEQUENCE</scope>
    <source>
        <strain evidence="2">CBS 892.96</strain>
    </source>
</reference>
<evidence type="ECO:0000313" key="2">
    <source>
        <dbReference type="EMBL" id="KAK4175595.1"/>
    </source>
</evidence>
<protein>
    <submittedName>
        <fullName evidence="2">Uncharacterized protein</fullName>
    </submittedName>
</protein>
<keyword evidence="3" id="KW-1185">Reference proteome</keyword>
<reference evidence="2" key="1">
    <citation type="journal article" date="2023" name="Mol. Phylogenet. Evol.">
        <title>Genome-scale phylogeny and comparative genomics of the fungal order Sordariales.</title>
        <authorList>
            <person name="Hensen N."/>
            <person name="Bonometti L."/>
            <person name="Westerberg I."/>
            <person name="Brannstrom I.O."/>
            <person name="Guillou S."/>
            <person name="Cros-Aarteil S."/>
            <person name="Calhoun S."/>
            <person name="Haridas S."/>
            <person name="Kuo A."/>
            <person name="Mondo S."/>
            <person name="Pangilinan J."/>
            <person name="Riley R."/>
            <person name="LaButti K."/>
            <person name="Andreopoulos B."/>
            <person name="Lipzen A."/>
            <person name="Chen C."/>
            <person name="Yan M."/>
            <person name="Daum C."/>
            <person name="Ng V."/>
            <person name="Clum A."/>
            <person name="Steindorff A."/>
            <person name="Ohm R.A."/>
            <person name="Martin F."/>
            <person name="Silar P."/>
            <person name="Natvig D.O."/>
            <person name="Lalanne C."/>
            <person name="Gautier V."/>
            <person name="Ament-Velasquez S.L."/>
            <person name="Kruys A."/>
            <person name="Hutchinson M.I."/>
            <person name="Powell A.J."/>
            <person name="Barry K."/>
            <person name="Miller A.N."/>
            <person name="Grigoriev I.V."/>
            <person name="Debuchy R."/>
            <person name="Gladieux P."/>
            <person name="Hiltunen Thoren M."/>
            <person name="Johannesson H."/>
        </authorList>
    </citation>
    <scope>NUCLEOTIDE SEQUENCE</scope>
    <source>
        <strain evidence="2">CBS 892.96</strain>
    </source>
</reference>
<keyword evidence="1" id="KW-0812">Transmembrane</keyword>
<evidence type="ECO:0000256" key="1">
    <source>
        <dbReference type="SAM" id="Phobius"/>
    </source>
</evidence>
<organism evidence="2 3">
    <name type="scientific">Triangularia setosa</name>
    <dbReference type="NCBI Taxonomy" id="2587417"/>
    <lineage>
        <taxon>Eukaryota</taxon>
        <taxon>Fungi</taxon>
        <taxon>Dikarya</taxon>
        <taxon>Ascomycota</taxon>
        <taxon>Pezizomycotina</taxon>
        <taxon>Sordariomycetes</taxon>
        <taxon>Sordariomycetidae</taxon>
        <taxon>Sordariales</taxon>
        <taxon>Podosporaceae</taxon>
        <taxon>Triangularia</taxon>
    </lineage>
</organism>
<sequence>MFFKARHKSKDAEETSQKLDHISTKLNDIDVKLFTINNHLNNLDSVRYELEANIPLTQPAWPPAPPMVNVLRQPAHSTQPQQHQREIDAIRPLAEPLPPFGSKPVHVFSVVIFACLFLFLSWFFRKES</sequence>